<feature type="active site" evidence="3">
    <location>
        <position position="128"/>
    </location>
</feature>
<evidence type="ECO:0000256" key="3">
    <source>
        <dbReference type="PIRSR" id="PIRSR600223-1"/>
    </source>
</evidence>
<keyword evidence="4" id="KW-0812">Transmembrane</keyword>
<dbReference type="PRINTS" id="PR00727">
    <property type="entry name" value="LEADERPTASE"/>
</dbReference>
<feature type="region of interest" description="Disordered" evidence="5">
    <location>
        <begin position="197"/>
        <end position="220"/>
    </location>
</feature>
<feature type="domain" description="Peptidase S26" evidence="6">
    <location>
        <begin position="32"/>
        <end position="216"/>
    </location>
</feature>
<dbReference type="RefSeq" id="WP_279674965.1">
    <property type="nucleotide sequence ID" value="NZ_CP122566.1"/>
</dbReference>
<proteinExistence type="inferred from homology"/>
<dbReference type="SUPFAM" id="SSF51306">
    <property type="entry name" value="LexA/Signal peptidase"/>
    <property type="match status" value="1"/>
</dbReference>
<evidence type="ECO:0000256" key="2">
    <source>
        <dbReference type="ARBA" id="ARBA00009370"/>
    </source>
</evidence>
<dbReference type="Gene3D" id="2.10.109.10">
    <property type="entry name" value="Umud Fragment, subunit A"/>
    <property type="match status" value="1"/>
</dbReference>
<keyword evidence="4" id="KW-1133">Transmembrane helix</keyword>
<evidence type="ECO:0000259" key="6">
    <source>
        <dbReference type="Pfam" id="PF10502"/>
    </source>
</evidence>
<dbReference type="GO" id="GO:0009003">
    <property type="term" value="F:signal peptidase activity"/>
    <property type="evidence" value="ECO:0007669"/>
    <property type="project" value="UniProtKB-EC"/>
</dbReference>
<dbReference type="PANTHER" id="PTHR43390">
    <property type="entry name" value="SIGNAL PEPTIDASE I"/>
    <property type="match status" value="1"/>
</dbReference>
<gene>
    <name evidence="7" type="primary">lepB</name>
    <name evidence="7" type="ORF">QDX21_01215</name>
</gene>
<dbReference type="Proteomes" id="UP001224674">
    <property type="component" value="Chromosome"/>
</dbReference>
<dbReference type="GO" id="GO:0004252">
    <property type="term" value="F:serine-type endopeptidase activity"/>
    <property type="evidence" value="ECO:0007669"/>
    <property type="project" value="InterPro"/>
</dbReference>
<name>A0AAJ6AHE5_9MICC</name>
<evidence type="ECO:0000256" key="5">
    <source>
        <dbReference type="SAM" id="MobiDB-lite"/>
    </source>
</evidence>
<evidence type="ECO:0000313" key="8">
    <source>
        <dbReference type="Proteomes" id="UP001224674"/>
    </source>
</evidence>
<accession>A0AAJ6AHE5</accession>
<reference evidence="7 8" key="1">
    <citation type="submission" date="2023-03" db="EMBL/GenBank/DDBJ databases">
        <title>Complete genome sequences of several Auritidibacter ignavus strains isolated from ear infections.</title>
        <authorList>
            <person name="Baehr T."/>
            <person name="Baumhoegger A.M."/>
        </authorList>
    </citation>
    <scope>NUCLEOTIDE SEQUENCE [LARGE SCALE GENOMIC DNA]</scope>
    <source>
        <strain evidence="7 8">BABAE-6</strain>
    </source>
</reference>
<dbReference type="EMBL" id="CP122566">
    <property type="protein sequence ID" value="WGH93468.1"/>
    <property type="molecule type" value="Genomic_DNA"/>
</dbReference>
<dbReference type="InterPro" id="IPR000223">
    <property type="entry name" value="Pept_S26A_signal_pept_1"/>
</dbReference>
<dbReference type="CDD" id="cd06530">
    <property type="entry name" value="S26_SPase_I"/>
    <property type="match status" value="1"/>
</dbReference>
<dbReference type="PANTHER" id="PTHR43390:SF1">
    <property type="entry name" value="CHLOROPLAST PROCESSING PEPTIDASE"/>
    <property type="match status" value="1"/>
</dbReference>
<keyword evidence="4" id="KW-0472">Membrane</keyword>
<comment type="catalytic activity">
    <reaction evidence="4">
        <text>Cleavage of hydrophobic, N-terminal signal or leader sequences from secreted and periplasmic proteins.</text>
        <dbReference type="EC" id="3.4.21.89"/>
    </reaction>
</comment>
<dbReference type="InterPro" id="IPR019533">
    <property type="entry name" value="Peptidase_S26"/>
</dbReference>
<dbReference type="AlphaFoldDB" id="A0AAJ6AHE5"/>
<feature type="active site" evidence="3">
    <location>
        <position position="60"/>
    </location>
</feature>
<comment type="similarity">
    <text evidence="2 4">Belongs to the peptidase S26 family.</text>
</comment>
<keyword evidence="8" id="KW-1185">Reference proteome</keyword>
<dbReference type="NCBIfam" id="TIGR02227">
    <property type="entry name" value="sigpep_I_bact"/>
    <property type="match status" value="1"/>
</dbReference>
<dbReference type="GO" id="GO:0006465">
    <property type="term" value="P:signal peptide processing"/>
    <property type="evidence" value="ECO:0007669"/>
    <property type="project" value="InterPro"/>
</dbReference>
<protein>
    <recommendedName>
        <fullName evidence="4">Signal peptidase I</fullName>
        <ecNumber evidence="4">3.4.21.89</ecNumber>
    </recommendedName>
</protein>
<evidence type="ECO:0000256" key="1">
    <source>
        <dbReference type="ARBA" id="ARBA00004401"/>
    </source>
</evidence>
<keyword evidence="4 7" id="KW-0378">Hydrolase</keyword>
<evidence type="ECO:0000313" key="7">
    <source>
        <dbReference type="EMBL" id="WGH93468.1"/>
    </source>
</evidence>
<dbReference type="Pfam" id="PF10502">
    <property type="entry name" value="Peptidase_S26"/>
    <property type="match status" value="1"/>
</dbReference>
<evidence type="ECO:0000256" key="4">
    <source>
        <dbReference type="RuleBase" id="RU362042"/>
    </source>
</evidence>
<keyword evidence="4" id="KW-0645">Protease</keyword>
<organism evidence="7 8">
    <name type="scientific">Auritidibacter ignavus</name>
    <dbReference type="NCBI Taxonomy" id="678932"/>
    <lineage>
        <taxon>Bacteria</taxon>
        <taxon>Bacillati</taxon>
        <taxon>Actinomycetota</taxon>
        <taxon>Actinomycetes</taxon>
        <taxon>Micrococcales</taxon>
        <taxon>Micrococcaceae</taxon>
        <taxon>Auritidibacter</taxon>
    </lineage>
</organism>
<dbReference type="GO" id="GO:0005886">
    <property type="term" value="C:plasma membrane"/>
    <property type="evidence" value="ECO:0007669"/>
    <property type="project" value="UniProtKB-SubCell"/>
</dbReference>
<dbReference type="InterPro" id="IPR036286">
    <property type="entry name" value="LexA/Signal_pep-like_sf"/>
</dbReference>
<sequence>MTQQNQQRTGSPDDGSRSVAVSGRAKALMWGLIFVLVVVLAIVFTLRWWFSDSYVIPSESMEPGLQVGERIWIDPDYYEHHPVERGDVVVIDAQGSFTPYQPEQPFQDVLESVGAWIGIAPSRDNVVKRVIGISGDRVTCCTANGRIEINGQELHEEHYLAEPDRPASSTAFDVTVTEDRVFLLGDNRESSLDSRDLLGAPGGGMVHNERVLGPVRTSRE</sequence>
<comment type="subcellular location">
    <subcellularLocation>
        <location evidence="1">Cell membrane</location>
        <topology evidence="1">Single-pass type II membrane protein</topology>
    </subcellularLocation>
    <subcellularLocation>
        <location evidence="4">Membrane</location>
        <topology evidence="4">Single-pass type II membrane protein</topology>
    </subcellularLocation>
</comment>
<feature type="transmembrane region" description="Helical" evidence="4">
    <location>
        <begin position="27"/>
        <end position="50"/>
    </location>
</feature>
<dbReference type="EC" id="3.4.21.89" evidence="4"/>